<proteinExistence type="predicted"/>
<dbReference type="Proteomes" id="UP000549911">
    <property type="component" value="Unassembled WGS sequence"/>
</dbReference>
<keyword evidence="3" id="KW-0408">Iron</keyword>
<evidence type="ECO:0000313" key="6">
    <source>
        <dbReference type="EMBL" id="NYE36770.1"/>
    </source>
</evidence>
<reference evidence="6 7" key="2">
    <citation type="submission" date="2020-08" db="EMBL/GenBank/DDBJ databases">
        <title>The Agave Microbiome: Exploring the role of microbial communities in plant adaptations to desert environments.</title>
        <authorList>
            <person name="Partida-Martinez L.P."/>
        </authorList>
    </citation>
    <scope>NUCLEOTIDE SEQUENCE [LARGE SCALE GENOMIC DNA]</scope>
    <source>
        <strain evidence="6 7">AT2.17</strain>
    </source>
</reference>
<keyword evidence="7" id="KW-1185">Reference proteome</keyword>
<keyword evidence="4" id="KW-0411">Iron-sulfur</keyword>
<protein>
    <submittedName>
        <fullName evidence="6">CDGSH-type Zn-finger protein</fullName>
    </submittedName>
</protein>
<dbReference type="InterPro" id="IPR042216">
    <property type="entry name" value="MitoNEET_CISD"/>
</dbReference>
<dbReference type="AlphaFoldDB" id="A0A7Y9H2K1"/>
<evidence type="ECO:0000313" key="7">
    <source>
        <dbReference type="Proteomes" id="UP000549911"/>
    </source>
</evidence>
<dbReference type="Gene3D" id="3.40.5.90">
    <property type="entry name" value="CDGSH iron-sulfur domain, mitoNEET-type"/>
    <property type="match status" value="1"/>
</dbReference>
<evidence type="ECO:0000259" key="5">
    <source>
        <dbReference type="SMART" id="SM00704"/>
    </source>
</evidence>
<dbReference type="Pfam" id="PF09360">
    <property type="entry name" value="zf-CDGSH"/>
    <property type="match status" value="1"/>
</dbReference>
<keyword evidence="2" id="KW-0479">Metal-binding</keyword>
<sequence>MRDRDFDHPEVVLCKDGPMLLRGATSVQDADGTVHPVQRPVVALCRCEKSSRLPWCDGTHKVIPKA</sequence>
<dbReference type="GO" id="GO:0005737">
    <property type="term" value="C:cytoplasm"/>
    <property type="evidence" value="ECO:0007669"/>
    <property type="project" value="UniProtKB-ARBA"/>
</dbReference>
<name>A0A7Y9H2K1_9ACTN</name>
<evidence type="ECO:0000256" key="1">
    <source>
        <dbReference type="ARBA" id="ARBA00022714"/>
    </source>
</evidence>
<dbReference type="RefSeq" id="WP_308645232.1">
    <property type="nucleotide sequence ID" value="NZ_JACCBW010000002.1"/>
</dbReference>
<keyword evidence="1" id="KW-0001">2Fe-2S</keyword>
<evidence type="ECO:0000256" key="2">
    <source>
        <dbReference type="ARBA" id="ARBA00022723"/>
    </source>
</evidence>
<evidence type="ECO:0000256" key="4">
    <source>
        <dbReference type="ARBA" id="ARBA00023014"/>
    </source>
</evidence>
<dbReference type="GO" id="GO:0051537">
    <property type="term" value="F:2 iron, 2 sulfur cluster binding"/>
    <property type="evidence" value="ECO:0007669"/>
    <property type="project" value="UniProtKB-KW"/>
</dbReference>
<reference evidence="6 7" key="1">
    <citation type="submission" date="2020-07" db="EMBL/GenBank/DDBJ databases">
        <authorList>
            <person name="Partida-Martinez L."/>
            <person name="Huntemann M."/>
            <person name="Clum A."/>
            <person name="Wang J."/>
            <person name="Palaniappan K."/>
            <person name="Ritter S."/>
            <person name="Chen I.-M."/>
            <person name="Stamatis D."/>
            <person name="Reddy T."/>
            <person name="O'Malley R."/>
            <person name="Daum C."/>
            <person name="Shapiro N."/>
            <person name="Ivanova N."/>
            <person name="Kyrpides N."/>
            <person name="Woyke T."/>
        </authorList>
    </citation>
    <scope>NUCLEOTIDE SEQUENCE [LARGE SCALE GENOMIC DNA]</scope>
    <source>
        <strain evidence="6 7">AT2.17</strain>
    </source>
</reference>
<comment type="caution">
    <text evidence="6">The sequence shown here is derived from an EMBL/GenBank/DDBJ whole genome shotgun (WGS) entry which is preliminary data.</text>
</comment>
<evidence type="ECO:0000256" key="3">
    <source>
        <dbReference type="ARBA" id="ARBA00023004"/>
    </source>
</evidence>
<gene>
    <name evidence="6" type="ORF">F4692_001903</name>
</gene>
<accession>A0A7Y9H2K1</accession>
<organism evidence="6 7">
    <name type="scientific">Nocardioides cavernae</name>
    <dbReference type="NCBI Taxonomy" id="1921566"/>
    <lineage>
        <taxon>Bacteria</taxon>
        <taxon>Bacillati</taxon>
        <taxon>Actinomycetota</taxon>
        <taxon>Actinomycetes</taxon>
        <taxon>Propionibacteriales</taxon>
        <taxon>Nocardioidaceae</taxon>
        <taxon>Nocardioides</taxon>
    </lineage>
</organism>
<dbReference type="EMBL" id="JACCBW010000002">
    <property type="protein sequence ID" value="NYE36770.1"/>
    <property type="molecule type" value="Genomic_DNA"/>
</dbReference>
<dbReference type="SMART" id="SM00704">
    <property type="entry name" value="ZnF_CDGSH"/>
    <property type="match status" value="1"/>
</dbReference>
<dbReference type="GO" id="GO:0046872">
    <property type="term" value="F:metal ion binding"/>
    <property type="evidence" value="ECO:0007669"/>
    <property type="project" value="UniProtKB-KW"/>
</dbReference>
<dbReference type="InterPro" id="IPR018967">
    <property type="entry name" value="FeS-contain_CDGSH-typ"/>
</dbReference>
<feature type="domain" description="Iron-binding zinc finger CDGSH type" evidence="5">
    <location>
        <begin position="32"/>
        <end position="66"/>
    </location>
</feature>